<evidence type="ECO:0000313" key="2">
    <source>
        <dbReference type="EMBL" id="KAK4104909.1"/>
    </source>
</evidence>
<evidence type="ECO:0000256" key="1">
    <source>
        <dbReference type="SAM" id="MobiDB-lite"/>
    </source>
</evidence>
<accession>A0AAN6T5K6</accession>
<gene>
    <name evidence="2" type="ORF">N658DRAFT_493013</name>
</gene>
<protein>
    <submittedName>
        <fullName evidence="2">Uncharacterized protein</fullName>
    </submittedName>
</protein>
<sequence>MKPGEKAREQKDRAVRDAQNQQYAGSAYQIPDPDDFALDDGGSNLSGLPWGGISMRHVVARGHASASASPHTHSHHSGHSGHTGGSSLSAMHTPGPAPVDQALYQMNPYGYAAHPGPDAADMDLELDVGLDQVYGGGYDSHSPYAEAYYDYDAAGSGDGSHGM</sequence>
<feature type="compositionally biased region" description="Low complexity" evidence="1">
    <location>
        <begin position="62"/>
        <end position="71"/>
    </location>
</feature>
<proteinExistence type="predicted"/>
<comment type="caution">
    <text evidence="2">The sequence shown here is derived from an EMBL/GenBank/DDBJ whole genome shotgun (WGS) entry which is preliminary data.</text>
</comment>
<reference evidence="2" key="1">
    <citation type="journal article" date="2023" name="Mol. Phylogenet. Evol.">
        <title>Genome-scale phylogeny and comparative genomics of the fungal order Sordariales.</title>
        <authorList>
            <person name="Hensen N."/>
            <person name="Bonometti L."/>
            <person name="Westerberg I."/>
            <person name="Brannstrom I.O."/>
            <person name="Guillou S."/>
            <person name="Cros-Aarteil S."/>
            <person name="Calhoun S."/>
            <person name="Haridas S."/>
            <person name="Kuo A."/>
            <person name="Mondo S."/>
            <person name="Pangilinan J."/>
            <person name="Riley R."/>
            <person name="LaButti K."/>
            <person name="Andreopoulos B."/>
            <person name="Lipzen A."/>
            <person name="Chen C."/>
            <person name="Yan M."/>
            <person name="Daum C."/>
            <person name="Ng V."/>
            <person name="Clum A."/>
            <person name="Steindorff A."/>
            <person name="Ohm R.A."/>
            <person name="Martin F."/>
            <person name="Silar P."/>
            <person name="Natvig D.O."/>
            <person name="Lalanne C."/>
            <person name="Gautier V."/>
            <person name="Ament-Velasquez S.L."/>
            <person name="Kruys A."/>
            <person name="Hutchinson M.I."/>
            <person name="Powell A.J."/>
            <person name="Barry K."/>
            <person name="Miller A.N."/>
            <person name="Grigoriev I.V."/>
            <person name="Debuchy R."/>
            <person name="Gladieux P."/>
            <person name="Hiltunen Thoren M."/>
            <person name="Johannesson H."/>
        </authorList>
    </citation>
    <scope>NUCLEOTIDE SEQUENCE</scope>
    <source>
        <strain evidence="2">CBS 757.83</strain>
    </source>
</reference>
<reference evidence="2" key="2">
    <citation type="submission" date="2023-05" db="EMBL/GenBank/DDBJ databases">
        <authorList>
            <consortium name="Lawrence Berkeley National Laboratory"/>
            <person name="Steindorff A."/>
            <person name="Hensen N."/>
            <person name="Bonometti L."/>
            <person name="Westerberg I."/>
            <person name="Brannstrom I.O."/>
            <person name="Guillou S."/>
            <person name="Cros-Aarteil S."/>
            <person name="Calhoun S."/>
            <person name="Haridas S."/>
            <person name="Kuo A."/>
            <person name="Mondo S."/>
            <person name="Pangilinan J."/>
            <person name="Riley R."/>
            <person name="Labutti K."/>
            <person name="Andreopoulos B."/>
            <person name="Lipzen A."/>
            <person name="Chen C."/>
            <person name="Yanf M."/>
            <person name="Daum C."/>
            <person name="Ng V."/>
            <person name="Clum A."/>
            <person name="Ohm R."/>
            <person name="Martin F."/>
            <person name="Silar P."/>
            <person name="Natvig D."/>
            <person name="Lalanne C."/>
            <person name="Gautier V."/>
            <person name="Ament-Velasquez S.L."/>
            <person name="Kruys A."/>
            <person name="Hutchinson M.I."/>
            <person name="Powell A.J."/>
            <person name="Barry K."/>
            <person name="Miller A.N."/>
            <person name="Grigoriev I.V."/>
            <person name="Debuchy R."/>
            <person name="Gladieux P."/>
            <person name="Thoren M.H."/>
            <person name="Johannesson H."/>
        </authorList>
    </citation>
    <scope>NUCLEOTIDE SEQUENCE</scope>
    <source>
        <strain evidence="2">CBS 757.83</strain>
    </source>
</reference>
<feature type="compositionally biased region" description="Basic and acidic residues" evidence="1">
    <location>
        <begin position="1"/>
        <end position="16"/>
    </location>
</feature>
<feature type="region of interest" description="Disordered" evidence="1">
    <location>
        <begin position="62"/>
        <end position="101"/>
    </location>
</feature>
<organism evidence="2 3">
    <name type="scientific">Parathielavia hyrcaniae</name>
    <dbReference type="NCBI Taxonomy" id="113614"/>
    <lineage>
        <taxon>Eukaryota</taxon>
        <taxon>Fungi</taxon>
        <taxon>Dikarya</taxon>
        <taxon>Ascomycota</taxon>
        <taxon>Pezizomycotina</taxon>
        <taxon>Sordariomycetes</taxon>
        <taxon>Sordariomycetidae</taxon>
        <taxon>Sordariales</taxon>
        <taxon>Chaetomiaceae</taxon>
        <taxon>Parathielavia</taxon>
    </lineage>
</organism>
<dbReference type="AlphaFoldDB" id="A0AAN6T5K6"/>
<dbReference type="Proteomes" id="UP001305647">
    <property type="component" value="Unassembled WGS sequence"/>
</dbReference>
<feature type="region of interest" description="Disordered" evidence="1">
    <location>
        <begin position="1"/>
        <end position="40"/>
    </location>
</feature>
<keyword evidence="3" id="KW-1185">Reference proteome</keyword>
<name>A0AAN6T5K6_9PEZI</name>
<dbReference type="EMBL" id="MU863626">
    <property type="protein sequence ID" value="KAK4104909.1"/>
    <property type="molecule type" value="Genomic_DNA"/>
</dbReference>
<evidence type="ECO:0000313" key="3">
    <source>
        <dbReference type="Proteomes" id="UP001305647"/>
    </source>
</evidence>